<proteinExistence type="predicted"/>
<dbReference type="Proteomes" id="UP001642540">
    <property type="component" value="Unassembled WGS sequence"/>
</dbReference>
<gene>
    <name evidence="2" type="ORF">ODALV1_LOCUS4313</name>
</gene>
<accession>A0ABP1PVN2</accession>
<sequence length="114" mass="12863">MESVYRAQSLNKNSALELEEKSIPGCSISFVIPPFQDGEEVNGNDSHHEEAAKQQQDCDMIEQQPQNLPTNEYQNNHSSFSRAKLMEFATISGQLTCGILRKGNKLLHRKNETI</sequence>
<evidence type="ECO:0000313" key="2">
    <source>
        <dbReference type="EMBL" id="CAL8079219.1"/>
    </source>
</evidence>
<protein>
    <submittedName>
        <fullName evidence="2">Uncharacterized protein</fullName>
    </submittedName>
</protein>
<evidence type="ECO:0000256" key="1">
    <source>
        <dbReference type="SAM" id="MobiDB-lite"/>
    </source>
</evidence>
<name>A0ABP1PVN2_9HEXA</name>
<dbReference type="EMBL" id="CAXLJM020000013">
    <property type="protein sequence ID" value="CAL8079219.1"/>
    <property type="molecule type" value="Genomic_DNA"/>
</dbReference>
<feature type="region of interest" description="Disordered" evidence="1">
    <location>
        <begin position="37"/>
        <end position="56"/>
    </location>
</feature>
<evidence type="ECO:0000313" key="3">
    <source>
        <dbReference type="Proteomes" id="UP001642540"/>
    </source>
</evidence>
<keyword evidence="3" id="KW-1185">Reference proteome</keyword>
<reference evidence="2 3" key="1">
    <citation type="submission" date="2024-08" db="EMBL/GenBank/DDBJ databases">
        <authorList>
            <person name="Cucini C."/>
            <person name="Frati F."/>
        </authorList>
    </citation>
    <scope>NUCLEOTIDE SEQUENCE [LARGE SCALE GENOMIC DNA]</scope>
</reference>
<comment type="caution">
    <text evidence="2">The sequence shown here is derived from an EMBL/GenBank/DDBJ whole genome shotgun (WGS) entry which is preliminary data.</text>
</comment>
<organism evidence="2 3">
    <name type="scientific">Orchesella dallaii</name>
    <dbReference type="NCBI Taxonomy" id="48710"/>
    <lineage>
        <taxon>Eukaryota</taxon>
        <taxon>Metazoa</taxon>
        <taxon>Ecdysozoa</taxon>
        <taxon>Arthropoda</taxon>
        <taxon>Hexapoda</taxon>
        <taxon>Collembola</taxon>
        <taxon>Entomobryomorpha</taxon>
        <taxon>Entomobryoidea</taxon>
        <taxon>Orchesellidae</taxon>
        <taxon>Orchesellinae</taxon>
        <taxon>Orchesella</taxon>
    </lineage>
</organism>